<dbReference type="Gene3D" id="3.30.160.60">
    <property type="entry name" value="Classic Zinc Finger"/>
    <property type="match status" value="1"/>
</dbReference>
<proteinExistence type="inferred from homology"/>
<evidence type="ECO:0000256" key="1">
    <source>
        <dbReference type="ARBA" id="ARBA00004123"/>
    </source>
</evidence>
<dbReference type="PANTHER" id="PTHR11462">
    <property type="entry name" value="JUN TRANSCRIPTION FACTOR-RELATED"/>
    <property type="match status" value="1"/>
</dbReference>
<evidence type="ECO:0000256" key="3">
    <source>
        <dbReference type="ARBA" id="ARBA00023015"/>
    </source>
</evidence>
<keyword evidence="4" id="KW-0238">DNA-binding</keyword>
<keyword evidence="9" id="KW-0175">Coiled coil</keyword>
<dbReference type="PROSITE" id="PS50217">
    <property type="entry name" value="BZIP"/>
    <property type="match status" value="1"/>
</dbReference>
<dbReference type="PANTHER" id="PTHR11462:SF35">
    <property type="entry name" value="TRANSCRIPTION FACTOR JRA"/>
    <property type="match status" value="1"/>
</dbReference>
<dbReference type="InterPro" id="IPR050946">
    <property type="entry name" value="AP-1_TF_bZIP"/>
</dbReference>
<dbReference type="CDD" id="cd12192">
    <property type="entry name" value="GCN4_cent"/>
    <property type="match status" value="1"/>
</dbReference>
<dbReference type="GO" id="GO:1903833">
    <property type="term" value="P:positive regulation of cellular response to amino acid starvation"/>
    <property type="evidence" value="ECO:0007669"/>
    <property type="project" value="TreeGrafter"/>
</dbReference>
<evidence type="ECO:0000259" key="11">
    <source>
        <dbReference type="PROSITE" id="PS50217"/>
    </source>
</evidence>
<dbReference type="GO" id="GO:0005634">
    <property type="term" value="C:nucleus"/>
    <property type="evidence" value="ECO:0007669"/>
    <property type="project" value="UniProtKB-SubCell"/>
</dbReference>
<keyword evidence="3" id="KW-0805">Transcription regulation</keyword>
<comment type="similarity">
    <text evidence="8">Belongs to the bZIP family. GCN4 subfamily.</text>
</comment>
<dbReference type="GO" id="GO:0000978">
    <property type="term" value="F:RNA polymerase II cis-regulatory region sequence-specific DNA binding"/>
    <property type="evidence" value="ECO:0007669"/>
    <property type="project" value="TreeGrafter"/>
</dbReference>
<evidence type="ECO:0000256" key="8">
    <source>
        <dbReference type="ARBA" id="ARBA00061302"/>
    </source>
</evidence>
<dbReference type="InterPro" id="IPR046347">
    <property type="entry name" value="bZIP_sf"/>
</dbReference>
<keyword evidence="6" id="KW-0804">Transcription</keyword>
<evidence type="ECO:0000256" key="5">
    <source>
        <dbReference type="ARBA" id="ARBA00023159"/>
    </source>
</evidence>
<dbReference type="Pfam" id="PF00170">
    <property type="entry name" value="bZIP_1"/>
    <property type="match status" value="1"/>
</dbReference>
<feature type="compositionally biased region" description="Polar residues" evidence="10">
    <location>
        <begin position="146"/>
        <end position="163"/>
    </location>
</feature>
<sequence>MSAPIIYNDSMLESELPTASPHVKLETIDELSCHLPTTGMKDSSLSVNQDSSPIIVHSEVLDSVFSTNLDDNDQLLGNTPMFDELDFTLDGTKVNSKDDWVSLFKDEPIPEHAASAPSVPEQDEDLHNLFAEEFEDTFQFAPVKSSKPQQPVKQLETPSTPALSTPVIRDTLAVDSANRVSKKAKVDHLGCVSYSKKQRSQPLKPVAVHSEDPVLLKRARNTEAARRSRARKMERMNQLEAKVEELLEGKKELADEVNRLKNILSAHNIPF</sequence>
<feature type="coiled-coil region" evidence="9">
    <location>
        <begin position="222"/>
        <end position="263"/>
    </location>
</feature>
<dbReference type="EMBL" id="LYUB02000014">
    <property type="protein sequence ID" value="OVF07243.1"/>
    <property type="molecule type" value="Genomic_DNA"/>
</dbReference>
<dbReference type="KEGG" id="clus:A9F13_14g00759"/>
<keyword evidence="2" id="KW-0028">Amino-acid biosynthesis</keyword>
<accession>A0AA91PYC2</accession>
<evidence type="ECO:0000256" key="6">
    <source>
        <dbReference type="ARBA" id="ARBA00023163"/>
    </source>
</evidence>
<protein>
    <submittedName>
        <fullName evidence="12">General control protein</fullName>
    </submittedName>
</protein>
<dbReference type="GO" id="GO:0008652">
    <property type="term" value="P:amino acid biosynthetic process"/>
    <property type="evidence" value="ECO:0007669"/>
    <property type="project" value="UniProtKB-KW"/>
</dbReference>
<evidence type="ECO:0000256" key="9">
    <source>
        <dbReference type="SAM" id="Coils"/>
    </source>
</evidence>
<comment type="caution">
    <text evidence="12">The sequence shown here is derived from an EMBL/GenBank/DDBJ whole genome shotgun (WGS) entry which is preliminary data.</text>
</comment>
<feature type="region of interest" description="Disordered" evidence="10">
    <location>
        <begin position="143"/>
        <end position="163"/>
    </location>
</feature>
<evidence type="ECO:0000256" key="7">
    <source>
        <dbReference type="ARBA" id="ARBA00023242"/>
    </source>
</evidence>
<comment type="subcellular location">
    <subcellularLocation>
        <location evidence="1">Nucleus</location>
    </subcellularLocation>
</comment>
<evidence type="ECO:0000313" key="13">
    <source>
        <dbReference type="Proteomes" id="UP000195602"/>
    </source>
</evidence>
<gene>
    <name evidence="12" type="ORF">A9F13_14g00759</name>
</gene>
<dbReference type="FunFam" id="3.30.160.60:FF:001491">
    <property type="entry name" value="Cross-pathway control protein A"/>
    <property type="match status" value="1"/>
</dbReference>
<keyword evidence="7" id="KW-0539">Nucleus</keyword>
<evidence type="ECO:0000256" key="10">
    <source>
        <dbReference type="SAM" id="MobiDB-lite"/>
    </source>
</evidence>
<evidence type="ECO:0000256" key="2">
    <source>
        <dbReference type="ARBA" id="ARBA00022605"/>
    </source>
</evidence>
<evidence type="ECO:0000256" key="4">
    <source>
        <dbReference type="ARBA" id="ARBA00023125"/>
    </source>
</evidence>
<evidence type="ECO:0000313" key="12">
    <source>
        <dbReference type="EMBL" id="OVF07243.1"/>
    </source>
</evidence>
<dbReference type="GO" id="GO:0001080">
    <property type="term" value="P:nitrogen catabolite activation of transcription from RNA polymerase II promoter"/>
    <property type="evidence" value="ECO:0007669"/>
    <property type="project" value="TreeGrafter"/>
</dbReference>
<feature type="domain" description="BZIP" evidence="11">
    <location>
        <begin position="217"/>
        <end position="262"/>
    </location>
</feature>
<dbReference type="InterPro" id="IPR004827">
    <property type="entry name" value="bZIP"/>
</dbReference>
<dbReference type="CDD" id="cd12193">
    <property type="entry name" value="bZIP_GCN4"/>
    <property type="match status" value="1"/>
</dbReference>
<keyword evidence="5" id="KW-0010">Activator</keyword>
<dbReference type="SUPFAM" id="SSF57959">
    <property type="entry name" value="Leucine zipper domain"/>
    <property type="match status" value="1"/>
</dbReference>
<dbReference type="PROSITE" id="PS00036">
    <property type="entry name" value="BZIP_BASIC"/>
    <property type="match status" value="1"/>
</dbReference>
<dbReference type="AlphaFoldDB" id="A0AA91PYC2"/>
<organism evidence="12 13">
    <name type="scientific">Clavispora lusitaniae</name>
    <name type="common">Candida lusitaniae</name>
    <dbReference type="NCBI Taxonomy" id="36911"/>
    <lineage>
        <taxon>Eukaryota</taxon>
        <taxon>Fungi</taxon>
        <taxon>Dikarya</taxon>
        <taxon>Ascomycota</taxon>
        <taxon>Saccharomycotina</taxon>
        <taxon>Pichiomycetes</taxon>
        <taxon>Metschnikowiaceae</taxon>
        <taxon>Clavispora</taxon>
    </lineage>
</organism>
<dbReference type="OMA" id="IDHTPMF"/>
<name>A0AA91PYC2_CLALS</name>
<dbReference type="Proteomes" id="UP000195602">
    <property type="component" value="Unassembled WGS sequence"/>
</dbReference>
<reference evidence="12 13" key="1">
    <citation type="submission" date="2017-04" db="EMBL/GenBank/DDBJ databases">
        <title>Draft genome of the yeast Clavispora lusitaniae type strain CBS 6936.</title>
        <authorList>
            <person name="Durrens P."/>
            <person name="Klopp C."/>
            <person name="Biteau N."/>
            <person name="Fitton-Ouhabi V."/>
            <person name="Dementhon K."/>
            <person name="Accoceberry I."/>
            <person name="Sherman D.J."/>
            <person name="Noel T."/>
        </authorList>
    </citation>
    <scope>NUCLEOTIDE SEQUENCE [LARGE SCALE GENOMIC DNA]</scope>
    <source>
        <strain evidence="12 13">CBS 6936</strain>
    </source>
</reference>
<dbReference type="SMART" id="SM00338">
    <property type="entry name" value="BRLZ"/>
    <property type="match status" value="1"/>
</dbReference>
<dbReference type="GO" id="GO:0000981">
    <property type="term" value="F:DNA-binding transcription factor activity, RNA polymerase II-specific"/>
    <property type="evidence" value="ECO:0007669"/>
    <property type="project" value="TreeGrafter"/>
</dbReference>
<dbReference type="GO" id="GO:0005667">
    <property type="term" value="C:transcription regulator complex"/>
    <property type="evidence" value="ECO:0007669"/>
    <property type="project" value="TreeGrafter"/>
</dbReference>